<keyword evidence="2" id="KW-0479">Metal-binding</keyword>
<evidence type="ECO:0000256" key="1">
    <source>
        <dbReference type="ARBA" id="ARBA00001946"/>
    </source>
</evidence>
<comment type="cofactor">
    <cofactor evidence="1">
        <name>Mg(2+)</name>
        <dbReference type="ChEBI" id="CHEBI:18420"/>
    </cofactor>
</comment>
<gene>
    <name evidence="4" type="ORF">METZ01_LOCUS484459</name>
</gene>
<dbReference type="EMBL" id="UINC01208850">
    <property type="protein sequence ID" value="SVE31605.1"/>
    <property type="molecule type" value="Genomic_DNA"/>
</dbReference>
<protein>
    <recommendedName>
        <fullName evidence="5">Mandelate racemase/muconate lactonizing enzyme N-terminal domain-containing protein</fullName>
    </recommendedName>
</protein>
<feature type="non-terminal residue" evidence="4">
    <location>
        <position position="158"/>
    </location>
</feature>
<dbReference type="PANTHER" id="PTHR13794:SF58">
    <property type="entry name" value="MITOCHONDRIAL ENOLASE SUPERFAMILY MEMBER 1"/>
    <property type="match status" value="1"/>
</dbReference>
<evidence type="ECO:0000256" key="2">
    <source>
        <dbReference type="ARBA" id="ARBA00022723"/>
    </source>
</evidence>
<evidence type="ECO:0000313" key="4">
    <source>
        <dbReference type="EMBL" id="SVE31605.1"/>
    </source>
</evidence>
<dbReference type="SUPFAM" id="SSF54826">
    <property type="entry name" value="Enolase N-terminal domain-like"/>
    <property type="match status" value="1"/>
</dbReference>
<dbReference type="AlphaFoldDB" id="A0A383CIN9"/>
<accession>A0A383CIN9</accession>
<dbReference type="Gene3D" id="3.20.20.120">
    <property type="entry name" value="Enolase-like C-terminal domain"/>
    <property type="match status" value="1"/>
</dbReference>
<dbReference type="PANTHER" id="PTHR13794">
    <property type="entry name" value="ENOLASE SUPERFAMILY, MANDELATE RACEMASE"/>
    <property type="match status" value="1"/>
</dbReference>
<dbReference type="Gene3D" id="3.30.390.10">
    <property type="entry name" value="Enolase-like, N-terminal domain"/>
    <property type="match status" value="1"/>
</dbReference>
<dbReference type="SUPFAM" id="SSF51604">
    <property type="entry name" value="Enolase C-terminal domain-like"/>
    <property type="match status" value="1"/>
</dbReference>
<evidence type="ECO:0008006" key="5">
    <source>
        <dbReference type="Google" id="ProtNLM"/>
    </source>
</evidence>
<keyword evidence="3" id="KW-0460">Magnesium</keyword>
<organism evidence="4">
    <name type="scientific">marine metagenome</name>
    <dbReference type="NCBI Taxonomy" id="408172"/>
    <lineage>
        <taxon>unclassified sequences</taxon>
        <taxon>metagenomes</taxon>
        <taxon>ecological metagenomes</taxon>
    </lineage>
</organism>
<dbReference type="InterPro" id="IPR036849">
    <property type="entry name" value="Enolase-like_C_sf"/>
</dbReference>
<reference evidence="4" key="1">
    <citation type="submission" date="2018-05" db="EMBL/GenBank/DDBJ databases">
        <authorList>
            <person name="Lanie J.A."/>
            <person name="Ng W.-L."/>
            <person name="Kazmierczak K.M."/>
            <person name="Andrzejewski T.M."/>
            <person name="Davidsen T.M."/>
            <person name="Wayne K.J."/>
            <person name="Tettelin H."/>
            <person name="Glass J.I."/>
            <person name="Rusch D."/>
            <person name="Podicherti R."/>
            <person name="Tsui H.-C.T."/>
            <person name="Winkler M.E."/>
        </authorList>
    </citation>
    <scope>NUCLEOTIDE SEQUENCE</scope>
</reference>
<sequence length="158" mass="18339">MNSRSSLIIELIDKNNNSGFGEIWCNFPQYGSEYRFKIFVNYFSKLILENDISDPENFYEKISHKLKILSIQSGDTGAFNNILSGIDCAIWDLFAKSKKIPLNKLFSQNSPNKIKVYASGINRNEYFDTINFARRLGINRFKIKIGFNYQEDIKIINL</sequence>
<dbReference type="InterPro" id="IPR029017">
    <property type="entry name" value="Enolase-like_N"/>
</dbReference>
<evidence type="ECO:0000256" key="3">
    <source>
        <dbReference type="ARBA" id="ARBA00022842"/>
    </source>
</evidence>
<name>A0A383CIN9_9ZZZZ</name>
<dbReference type="InterPro" id="IPR046945">
    <property type="entry name" value="RHMD-like"/>
</dbReference>
<dbReference type="GO" id="GO:0016052">
    <property type="term" value="P:carbohydrate catabolic process"/>
    <property type="evidence" value="ECO:0007669"/>
    <property type="project" value="TreeGrafter"/>
</dbReference>
<dbReference type="GO" id="GO:0016836">
    <property type="term" value="F:hydro-lyase activity"/>
    <property type="evidence" value="ECO:0007669"/>
    <property type="project" value="TreeGrafter"/>
</dbReference>
<dbReference type="GO" id="GO:0000287">
    <property type="term" value="F:magnesium ion binding"/>
    <property type="evidence" value="ECO:0007669"/>
    <property type="project" value="TreeGrafter"/>
</dbReference>
<proteinExistence type="predicted"/>